<evidence type="ECO:0000313" key="4">
    <source>
        <dbReference type="Proteomes" id="UP000826722"/>
    </source>
</evidence>
<dbReference type="RefSeq" id="WP_221765204.1">
    <property type="nucleotide sequence ID" value="NZ_AP024110.1"/>
</dbReference>
<dbReference type="EMBL" id="AP024110">
    <property type="protein sequence ID" value="BCM24701.1"/>
    <property type="molecule type" value="Genomic_DNA"/>
</dbReference>
<sequence>MPNSQLVHILLAEDSETDAEMTMRALRKINLKNEIVWVRDGQAALDYVFHEGEFVDRPKRVPKLILLDLKMPKVDGIEVLQKLKSTASTRQIPVVMLTSSAEEQDIVRSYELGVNSYLVKPVEFDRFVEEVSKVGCYWGILNKIPSNI</sequence>
<evidence type="ECO:0000259" key="2">
    <source>
        <dbReference type="PROSITE" id="PS50110"/>
    </source>
</evidence>
<dbReference type="CDD" id="cd17557">
    <property type="entry name" value="REC_Rcp-like"/>
    <property type="match status" value="1"/>
</dbReference>
<feature type="modified residue" description="4-aspartylphosphate" evidence="1">
    <location>
        <position position="68"/>
    </location>
</feature>
<dbReference type="Proteomes" id="UP000826722">
    <property type="component" value="Chromosome"/>
</dbReference>
<dbReference type="SUPFAM" id="SSF52172">
    <property type="entry name" value="CheY-like"/>
    <property type="match status" value="1"/>
</dbReference>
<dbReference type="InterPro" id="IPR011006">
    <property type="entry name" value="CheY-like_superfamily"/>
</dbReference>
<dbReference type="InterPro" id="IPR052893">
    <property type="entry name" value="TCS_response_regulator"/>
</dbReference>
<accession>A0A8D5JQQ5</accession>
<reference evidence="3" key="1">
    <citation type="journal article" date="2021" name="Arch. Microbiol.">
        <title>Methyloradius palustris gen. nov., sp. nov., a methanol-oxidizing bacterium isolated from snow.</title>
        <authorList>
            <person name="Miyadera T."/>
            <person name="Kojima H."/>
            <person name="Fukui M."/>
        </authorList>
    </citation>
    <scope>NUCLEOTIDE SEQUENCE</scope>
    <source>
        <strain evidence="3">Zm11</strain>
    </source>
</reference>
<evidence type="ECO:0000313" key="3">
    <source>
        <dbReference type="EMBL" id="BCM24701.1"/>
    </source>
</evidence>
<gene>
    <name evidence="3" type="ORF">ZMTM_09600</name>
</gene>
<dbReference type="AlphaFoldDB" id="A0A8D5JQQ5"/>
<keyword evidence="1" id="KW-0597">Phosphoprotein</keyword>
<name>A0A8D5JQQ5_9PROT</name>
<dbReference type="PANTHER" id="PTHR44520">
    <property type="entry name" value="RESPONSE REGULATOR RCP1-RELATED"/>
    <property type="match status" value="1"/>
</dbReference>
<dbReference type="Pfam" id="PF00072">
    <property type="entry name" value="Response_reg"/>
    <property type="match status" value="1"/>
</dbReference>
<feature type="domain" description="Response regulatory" evidence="2">
    <location>
        <begin position="8"/>
        <end position="135"/>
    </location>
</feature>
<dbReference type="Gene3D" id="3.40.50.2300">
    <property type="match status" value="1"/>
</dbReference>
<protein>
    <submittedName>
        <fullName evidence="3">Response regulator</fullName>
    </submittedName>
</protein>
<organism evidence="3 4">
    <name type="scientific">Methyloradius palustris</name>
    <dbReference type="NCBI Taxonomy" id="2778876"/>
    <lineage>
        <taxon>Bacteria</taxon>
        <taxon>Pseudomonadati</taxon>
        <taxon>Pseudomonadota</taxon>
        <taxon>Betaproteobacteria</taxon>
        <taxon>Nitrosomonadales</taxon>
        <taxon>Methylophilaceae</taxon>
        <taxon>Methyloradius</taxon>
    </lineage>
</organism>
<keyword evidence="4" id="KW-1185">Reference proteome</keyword>
<dbReference type="GO" id="GO:0000160">
    <property type="term" value="P:phosphorelay signal transduction system"/>
    <property type="evidence" value="ECO:0007669"/>
    <property type="project" value="InterPro"/>
</dbReference>
<dbReference type="PANTHER" id="PTHR44520:SF1">
    <property type="entry name" value="TWO-COMPONENT SYSTEM REGULATORY PROTEIN"/>
    <property type="match status" value="1"/>
</dbReference>
<dbReference type="InterPro" id="IPR001789">
    <property type="entry name" value="Sig_transdc_resp-reg_receiver"/>
</dbReference>
<dbReference type="PROSITE" id="PS50110">
    <property type="entry name" value="RESPONSE_REGULATORY"/>
    <property type="match status" value="1"/>
</dbReference>
<proteinExistence type="predicted"/>
<evidence type="ECO:0000256" key="1">
    <source>
        <dbReference type="PROSITE-ProRule" id="PRU00169"/>
    </source>
</evidence>
<dbReference type="KEGG" id="mpau:ZMTM_09600"/>
<dbReference type="SMART" id="SM00448">
    <property type="entry name" value="REC"/>
    <property type="match status" value="1"/>
</dbReference>